<sequence length="224" mass="25678">MKYKLLVITFVGIYAIRANAQNLALNLTSTESLFFNKDYSSVVNYTQRDSVKSKSTKFFIAYDFGEAAFNQFKSLGGEVGVRFINNHLLRLTHTNLHLTEKHLSSSFAKAVDGKNVKGKQFGFELFYDFQVFVKGLYIAPSVGYYENEYTHTILNEKLEKSSFTAGTAISFTEKDLFNVQGLYYRVSVPFRLNFDPIKETKLGDTTIKNNLFDNNIWLFVGFQF</sequence>
<evidence type="ECO:0000313" key="3">
    <source>
        <dbReference type="Proteomes" id="UP000830583"/>
    </source>
</evidence>
<organism evidence="2 3">
    <name type="scientific">Flavobacterium azooxidireducens</name>
    <dbReference type="NCBI Taxonomy" id="1871076"/>
    <lineage>
        <taxon>Bacteria</taxon>
        <taxon>Pseudomonadati</taxon>
        <taxon>Bacteroidota</taxon>
        <taxon>Flavobacteriia</taxon>
        <taxon>Flavobacteriales</taxon>
        <taxon>Flavobacteriaceae</taxon>
        <taxon>Flavobacterium</taxon>
    </lineage>
</organism>
<feature type="signal peptide" evidence="1">
    <location>
        <begin position="1"/>
        <end position="20"/>
    </location>
</feature>
<evidence type="ECO:0000256" key="1">
    <source>
        <dbReference type="SAM" id="SignalP"/>
    </source>
</evidence>
<evidence type="ECO:0000313" key="2">
    <source>
        <dbReference type="EMBL" id="UPQ78755.1"/>
    </source>
</evidence>
<keyword evidence="3" id="KW-1185">Reference proteome</keyword>
<feature type="chain" id="PRO_5047193757" description="Outer membrane protein beta-barrel domain-containing protein" evidence="1">
    <location>
        <begin position="21"/>
        <end position="224"/>
    </location>
</feature>
<reference evidence="2" key="1">
    <citation type="submission" date="2022-04" db="EMBL/GenBank/DDBJ databases">
        <title>Consumption of N2O by Flavobacterium azooxidireducens sp. nov. isolated from Decomposing Leaf Litter of Phragmites australis (Cav.).</title>
        <authorList>
            <person name="Behrendt U."/>
            <person name="Spanner T."/>
            <person name="Augustin J."/>
            <person name="Horn M.A."/>
            <person name="Kolb S."/>
            <person name="Ulrich A."/>
        </authorList>
    </citation>
    <scope>NUCLEOTIDE SEQUENCE</scope>
    <source>
        <strain evidence="2">IGB 4-14</strain>
    </source>
</reference>
<protein>
    <recommendedName>
        <fullName evidence="4">Outer membrane protein beta-barrel domain-containing protein</fullName>
    </recommendedName>
</protein>
<evidence type="ECO:0008006" key="4">
    <source>
        <dbReference type="Google" id="ProtNLM"/>
    </source>
</evidence>
<dbReference type="RefSeq" id="WP_248433707.1">
    <property type="nucleotide sequence ID" value="NZ_CP096205.1"/>
</dbReference>
<dbReference type="EMBL" id="CP096205">
    <property type="protein sequence ID" value="UPQ78755.1"/>
    <property type="molecule type" value="Genomic_DNA"/>
</dbReference>
<keyword evidence="1" id="KW-0732">Signal</keyword>
<proteinExistence type="predicted"/>
<gene>
    <name evidence="2" type="ORF">M0M57_14175</name>
</gene>
<name>A0ABY4KD87_9FLAO</name>
<dbReference type="Proteomes" id="UP000830583">
    <property type="component" value="Chromosome"/>
</dbReference>
<accession>A0ABY4KD87</accession>